<organism evidence="4 5">
    <name type="scientific">Funneliformis caledonium</name>
    <dbReference type="NCBI Taxonomy" id="1117310"/>
    <lineage>
        <taxon>Eukaryota</taxon>
        <taxon>Fungi</taxon>
        <taxon>Fungi incertae sedis</taxon>
        <taxon>Mucoromycota</taxon>
        <taxon>Glomeromycotina</taxon>
        <taxon>Glomeromycetes</taxon>
        <taxon>Glomerales</taxon>
        <taxon>Glomeraceae</taxon>
        <taxon>Funneliformis</taxon>
    </lineage>
</organism>
<sequence length="85" mass="9692">LSSLSLSQLKIFMESQRCHHCGLPGHKKYECNSKCRSNCRVGCRWGEKFTARRPPIVHRGSLEVQGQHNVVNTQRNHGSTGKYIQ</sequence>
<protein>
    <submittedName>
        <fullName evidence="4">1081_t:CDS:1</fullName>
    </submittedName>
</protein>
<evidence type="ECO:0000259" key="3">
    <source>
        <dbReference type="PROSITE" id="PS50158"/>
    </source>
</evidence>
<gene>
    <name evidence="4" type="ORF">FCALED_LOCUS9791</name>
</gene>
<evidence type="ECO:0000256" key="1">
    <source>
        <dbReference type="PROSITE-ProRule" id="PRU00047"/>
    </source>
</evidence>
<reference evidence="4" key="1">
    <citation type="submission" date="2021-06" db="EMBL/GenBank/DDBJ databases">
        <authorList>
            <person name="Kallberg Y."/>
            <person name="Tangrot J."/>
            <person name="Rosling A."/>
        </authorList>
    </citation>
    <scope>NUCLEOTIDE SEQUENCE</scope>
    <source>
        <strain evidence="4">UK204</strain>
    </source>
</reference>
<keyword evidence="1" id="KW-0862">Zinc</keyword>
<dbReference type="AlphaFoldDB" id="A0A9N9GQB9"/>
<keyword evidence="1" id="KW-0479">Metal-binding</keyword>
<feature type="compositionally biased region" description="Polar residues" evidence="2">
    <location>
        <begin position="64"/>
        <end position="79"/>
    </location>
</feature>
<evidence type="ECO:0000256" key="2">
    <source>
        <dbReference type="SAM" id="MobiDB-lite"/>
    </source>
</evidence>
<dbReference type="EMBL" id="CAJVPQ010003356">
    <property type="protein sequence ID" value="CAG8625758.1"/>
    <property type="molecule type" value="Genomic_DNA"/>
</dbReference>
<feature type="non-terminal residue" evidence="4">
    <location>
        <position position="1"/>
    </location>
</feature>
<accession>A0A9N9GQB9</accession>
<dbReference type="GO" id="GO:0003676">
    <property type="term" value="F:nucleic acid binding"/>
    <property type="evidence" value="ECO:0007669"/>
    <property type="project" value="InterPro"/>
</dbReference>
<name>A0A9N9GQB9_9GLOM</name>
<keyword evidence="5" id="KW-1185">Reference proteome</keyword>
<dbReference type="InterPro" id="IPR001878">
    <property type="entry name" value="Znf_CCHC"/>
</dbReference>
<keyword evidence="1" id="KW-0863">Zinc-finger</keyword>
<proteinExistence type="predicted"/>
<dbReference type="Proteomes" id="UP000789570">
    <property type="component" value="Unassembled WGS sequence"/>
</dbReference>
<dbReference type="PROSITE" id="PS50158">
    <property type="entry name" value="ZF_CCHC"/>
    <property type="match status" value="1"/>
</dbReference>
<feature type="domain" description="CCHC-type" evidence="3">
    <location>
        <begin position="17"/>
        <end position="31"/>
    </location>
</feature>
<evidence type="ECO:0000313" key="5">
    <source>
        <dbReference type="Proteomes" id="UP000789570"/>
    </source>
</evidence>
<comment type="caution">
    <text evidence="4">The sequence shown here is derived from an EMBL/GenBank/DDBJ whole genome shotgun (WGS) entry which is preliminary data.</text>
</comment>
<feature type="region of interest" description="Disordered" evidence="2">
    <location>
        <begin position="64"/>
        <end position="85"/>
    </location>
</feature>
<evidence type="ECO:0000313" key="4">
    <source>
        <dbReference type="EMBL" id="CAG8625758.1"/>
    </source>
</evidence>
<dbReference type="OrthoDB" id="2420801at2759"/>
<dbReference type="GO" id="GO:0008270">
    <property type="term" value="F:zinc ion binding"/>
    <property type="evidence" value="ECO:0007669"/>
    <property type="project" value="UniProtKB-KW"/>
</dbReference>